<dbReference type="CDD" id="cd02907">
    <property type="entry name" value="Macro_Af1521_BAL-like"/>
    <property type="match status" value="1"/>
</dbReference>
<dbReference type="Gene3D" id="3.40.220.10">
    <property type="entry name" value="Leucine Aminopeptidase, subunit E, domain 1"/>
    <property type="match status" value="3"/>
</dbReference>
<dbReference type="Pfam" id="PF23254">
    <property type="entry name" value="KH_PARP14_8"/>
    <property type="match status" value="1"/>
</dbReference>
<reference evidence="8" key="2">
    <citation type="submission" date="2025-09" db="UniProtKB">
        <authorList>
            <consortium name="Ensembl"/>
        </authorList>
    </citation>
    <scope>IDENTIFICATION</scope>
</reference>
<dbReference type="Pfam" id="PF23222">
    <property type="entry name" value="RRM_PARP14_1"/>
    <property type="match status" value="1"/>
</dbReference>
<dbReference type="InterPro" id="IPR057051">
    <property type="entry name" value="PARP14_RPM_1"/>
</dbReference>
<evidence type="ECO:0000256" key="6">
    <source>
        <dbReference type="ARBA" id="ARBA00024347"/>
    </source>
</evidence>
<dbReference type="SUPFAM" id="SSF117839">
    <property type="entry name" value="WWE domain"/>
    <property type="match status" value="1"/>
</dbReference>
<dbReference type="InterPro" id="IPR057044">
    <property type="entry name" value="PARP14_KH_1"/>
</dbReference>
<sequence length="1591" mass="176687">MEECPPLTVEGDWSPDQNRTAKNKLKLYFQSRKKSGGGECRVESEDGAPRAAVFFSSEEGEFVEPDRTRFTTLSFILSERRNLVLSDCSSAAVVLENVPDGMSRDLLSMLVENVSGVDENGYSLEMILESSRAVVTFSSPQGTEELGPTSDLQAVLQTLSESLFLCFRFLPDLLEMFFEKNFALPADILMIPEERAAVVSFSHHKVICSNSVKVYPFYPSLGTALYGKDRPAWKMPDSFTESLHPVVRKFLLMKNLLKSINDQMRPHFCSVDLDQAEVKLSPLPGFLRQNGLTAQQVDGWERSAQDAFRRLMAQYSAFECQANGPAWKVAEKDVRSILKEDGVPVLDASRGVLTVAGQADDMKRIRPPVENIVVKAMSVIERQTNGVSELMPLSPAMFYILKQDGLLRATQDISPDMNLSYNEATQQLTITGLPAEVYKTKAWILERNMNMSKKQLSIPPCLLDFLRTVDPTDMSQDLFTSQGISAIYSIEIKGVFLLGSSDKVLADADTKMKEVLALQTLDVEDQEVMRLPGWMDLKQQLLDTYNSTKKKTVDIQTKSDKVTVAGFRNPVREVSSSLKEFITNFSRVQETVRVDSCAVVQFIDKKKTQDWSSISKDNNVSIQFDPERPRIVLAGARLHVQKARSCFQQLTSALATDILTVDKPGAKKYFQTSGRLFLSSIMTEFNCVVVLRPEGQDEDEEEIYEGGSSLCYCKVKTTSGVLVSVSRADICSFDADAVVNAANEDLQHIGGLALALLKAAGPELQKTSSDYVTKNGPLRPGDAMVTDAYNLPCKYVVHAVGPRFSNYDKKTSVSRLKTAVKESLRQAETVSCSSVALPAISSGVFGFPVQLCAETIAQAVREYCDGPRGQRSLTEVHLVDNNDGTVRDMAAAVNAEFSDLQPTMTVPPPTSRGHVLNIFHNFFIFWGAFLDDSSVRFLSLLQTDAIVNTISENMDLHQGTVSRAILEAAGRRLQAAVRSAVTTATLRYGYVIITDGFDLSCQKVFHAVCPPWDGGNGRAEENLVSIVRFCLVEAEKLRFSSLSFPAIGTGNLSFPRDLVSRVLLREVHWFSRTRTPQHLREVHVVVHPSDSQTVEVTSFSLVSSPSLGVYRMQMGQVTLEVSSGDITKEASDVIVNSSNQDFTLKSGVSKAILDAAGPVVELECMNSPGFQSRPLILTSAGRLPCRGIIHIVGQNDPGKIKEMVYSVLKTCEVNKFSSVCFPALGTGQGGVPPSAVADAMIDAVVEFVRKKQPKFVHSVKILIFQTVMIAEFHRSMKRRQGEEVEEKSVLAKIKGIDHSLNRLFPLQDVSLAKKRITELIVAEQAERKITDPYISQLSPANVEELKALQKQLTVSIWLDQEQEPSIHLEGLTRDVYTAESAVRSNLKSKALQVSKAVEWKFQDHQGVMVAFDMFTNLKLEEALEKRQNVKVQIGNRTFTAYPAKKEATDGIQVVELQRSDMKSESSFSPKPPLALVKVQRVQNTTLFQNYQLMKKQLEVKNKHKNNERLLFHGTGSNAIDLINKQGFNRSYAGAHGKLHLVDTRLNTALQQQHDNNTTQQQKNNAKQQYYVNLSAQRNTSQNSHSICKSVR</sequence>
<dbReference type="Ensembl" id="ENSAPOT00000015899.1">
    <property type="protein sequence ID" value="ENSAPOP00000001019.1"/>
    <property type="gene ID" value="ENSAPOG00000002274.1"/>
</dbReference>
<dbReference type="InterPro" id="IPR043472">
    <property type="entry name" value="Macro_dom-like"/>
</dbReference>
<dbReference type="Gene3D" id="3.30.70.330">
    <property type="match status" value="1"/>
</dbReference>
<dbReference type="GO" id="GO:0003950">
    <property type="term" value="F:NAD+ poly-ADP-ribosyltransferase activity"/>
    <property type="evidence" value="ECO:0007669"/>
    <property type="project" value="InterPro"/>
</dbReference>
<dbReference type="GO" id="GO:0003714">
    <property type="term" value="F:transcription corepressor activity"/>
    <property type="evidence" value="ECO:0007669"/>
    <property type="project" value="TreeGrafter"/>
</dbReference>
<evidence type="ECO:0000256" key="5">
    <source>
        <dbReference type="ARBA" id="ARBA00023242"/>
    </source>
</evidence>
<dbReference type="CDD" id="cd02903">
    <property type="entry name" value="Macro_BAL-like"/>
    <property type="match status" value="1"/>
</dbReference>
<feature type="domain" description="Macro" evidence="7">
    <location>
        <begin position="710"/>
        <end position="897"/>
    </location>
</feature>
<evidence type="ECO:0000256" key="2">
    <source>
        <dbReference type="ARBA" id="ARBA00022676"/>
    </source>
</evidence>
<dbReference type="InterPro" id="IPR012317">
    <property type="entry name" value="Poly(ADP-ribose)pol_cat_dom"/>
</dbReference>
<reference evidence="8" key="1">
    <citation type="submission" date="2025-08" db="UniProtKB">
        <authorList>
            <consortium name="Ensembl"/>
        </authorList>
    </citation>
    <scope>IDENTIFICATION</scope>
</reference>
<dbReference type="PANTHER" id="PTHR14453">
    <property type="entry name" value="PARP/ZINC FINGER CCCH TYPE DOMAIN CONTAINING PROTEIN"/>
    <property type="match status" value="1"/>
</dbReference>
<dbReference type="Gene3D" id="3.30.720.50">
    <property type="match status" value="1"/>
</dbReference>
<dbReference type="InterPro" id="IPR057046">
    <property type="entry name" value="PARP14_KH_4"/>
</dbReference>
<dbReference type="Pfam" id="PF00644">
    <property type="entry name" value="PARP"/>
    <property type="match status" value="1"/>
</dbReference>
<feature type="domain" description="Macro" evidence="7">
    <location>
        <begin position="909"/>
        <end position="1103"/>
    </location>
</feature>
<evidence type="ECO:0000256" key="4">
    <source>
        <dbReference type="ARBA" id="ARBA00023027"/>
    </source>
</evidence>
<dbReference type="InterPro" id="IPR002589">
    <property type="entry name" value="Macro_dom"/>
</dbReference>
<dbReference type="Pfam" id="PF23245">
    <property type="entry name" value="RRM_PARP14_2"/>
    <property type="match status" value="1"/>
</dbReference>
<evidence type="ECO:0000256" key="1">
    <source>
        <dbReference type="ARBA" id="ARBA00004123"/>
    </source>
</evidence>
<evidence type="ECO:0000313" key="8">
    <source>
        <dbReference type="Ensembl" id="ENSAPOP00000001019.1"/>
    </source>
</evidence>
<dbReference type="Pfam" id="PF23084">
    <property type="entry name" value="KH_PARP14_1"/>
    <property type="match status" value="1"/>
</dbReference>
<dbReference type="InterPro" id="IPR012677">
    <property type="entry name" value="Nucleotide-bd_a/b_plait_sf"/>
</dbReference>
<dbReference type="Pfam" id="PF23252">
    <property type="entry name" value="KH_PARP14_5"/>
    <property type="match status" value="1"/>
</dbReference>
<evidence type="ECO:0000313" key="9">
    <source>
        <dbReference type="Proteomes" id="UP000257200"/>
    </source>
</evidence>
<comment type="subcellular location">
    <subcellularLocation>
        <location evidence="1">Nucleus</location>
    </subcellularLocation>
</comment>
<dbReference type="PROSITE" id="PS51154">
    <property type="entry name" value="MACRO"/>
    <property type="match status" value="3"/>
</dbReference>
<dbReference type="InterPro" id="IPR057049">
    <property type="entry name" value="PARP14_KH_8"/>
</dbReference>
<dbReference type="Pfam" id="PF23251">
    <property type="entry name" value="KH_PARP14_4"/>
    <property type="match status" value="1"/>
</dbReference>
<dbReference type="Pfam" id="PF23248">
    <property type="entry name" value="KH_PARP14_2"/>
    <property type="match status" value="1"/>
</dbReference>
<dbReference type="InterPro" id="IPR054596">
    <property type="entry name" value="PARP14_WWE"/>
</dbReference>
<dbReference type="GO" id="GO:0005634">
    <property type="term" value="C:nucleus"/>
    <property type="evidence" value="ECO:0007669"/>
    <property type="project" value="UniProtKB-SubCell"/>
</dbReference>
<dbReference type="InterPro" id="IPR052056">
    <property type="entry name" value="Mono-ARTD/PARP"/>
</dbReference>
<dbReference type="Pfam" id="PF22005">
    <property type="entry name" value="WWE_1"/>
    <property type="match status" value="1"/>
</dbReference>
<dbReference type="SMART" id="SM00506">
    <property type="entry name" value="A1pp"/>
    <property type="match status" value="3"/>
</dbReference>
<keyword evidence="2" id="KW-0328">Glycosyltransferase</keyword>
<organism evidence="8 9">
    <name type="scientific">Acanthochromis polyacanthus</name>
    <name type="common">spiny chromis</name>
    <dbReference type="NCBI Taxonomy" id="80966"/>
    <lineage>
        <taxon>Eukaryota</taxon>
        <taxon>Metazoa</taxon>
        <taxon>Chordata</taxon>
        <taxon>Craniata</taxon>
        <taxon>Vertebrata</taxon>
        <taxon>Euteleostomi</taxon>
        <taxon>Actinopterygii</taxon>
        <taxon>Neopterygii</taxon>
        <taxon>Teleostei</taxon>
        <taxon>Neoteleostei</taxon>
        <taxon>Acanthomorphata</taxon>
        <taxon>Ovalentaria</taxon>
        <taxon>Pomacentridae</taxon>
        <taxon>Acanthochromis</taxon>
    </lineage>
</organism>
<dbReference type="Proteomes" id="UP000257200">
    <property type="component" value="Unplaced"/>
</dbReference>
<dbReference type="Pfam" id="PF01661">
    <property type="entry name" value="Macro"/>
    <property type="match status" value="3"/>
</dbReference>
<dbReference type="InterPro" id="IPR057048">
    <property type="entry name" value="PARP14_KH_6"/>
</dbReference>
<dbReference type="Pfam" id="PF23085">
    <property type="entry name" value="RRM_PARP14_3"/>
    <property type="match status" value="1"/>
</dbReference>
<dbReference type="InterPro" id="IPR057045">
    <property type="entry name" value="PARP14_KH_3"/>
</dbReference>
<evidence type="ECO:0000259" key="7">
    <source>
        <dbReference type="PROSITE" id="PS51154"/>
    </source>
</evidence>
<dbReference type="SUPFAM" id="SSF56399">
    <property type="entry name" value="ADP-ribosylation"/>
    <property type="match status" value="1"/>
</dbReference>
<dbReference type="Gene3D" id="3.90.228.10">
    <property type="match status" value="1"/>
</dbReference>
<dbReference type="SUPFAM" id="SSF52949">
    <property type="entry name" value="Macro domain-like"/>
    <property type="match status" value="3"/>
</dbReference>
<keyword evidence="9" id="KW-1185">Reference proteome</keyword>
<accession>A0A3Q1ECK2</accession>
<dbReference type="InterPro" id="IPR057043">
    <property type="entry name" value="PARP14_KH_2"/>
</dbReference>
<comment type="similarity">
    <text evidence="6">Belongs to the ARTD/PARP family.</text>
</comment>
<proteinExistence type="inferred from homology"/>
<protein>
    <recommendedName>
        <fullName evidence="7">Macro domain-containing protein</fullName>
    </recommendedName>
</protein>
<evidence type="ECO:0000256" key="3">
    <source>
        <dbReference type="ARBA" id="ARBA00022679"/>
    </source>
</evidence>
<dbReference type="Pfam" id="PF23249">
    <property type="entry name" value="KH_PARP14_3"/>
    <property type="match status" value="1"/>
</dbReference>
<dbReference type="GO" id="GO:0005737">
    <property type="term" value="C:cytoplasm"/>
    <property type="evidence" value="ECO:0007669"/>
    <property type="project" value="TreeGrafter"/>
</dbReference>
<dbReference type="PANTHER" id="PTHR14453:SF106">
    <property type="entry name" value="POLY [ADP-RIBOSE] POLYMERASE"/>
    <property type="match status" value="1"/>
</dbReference>
<feature type="domain" description="Macro" evidence="7">
    <location>
        <begin position="1106"/>
        <end position="1280"/>
    </location>
</feature>
<keyword evidence="4" id="KW-0520">NAD</keyword>
<dbReference type="GO" id="GO:1990404">
    <property type="term" value="F:NAD+-protein mono-ADP-ribosyltransferase activity"/>
    <property type="evidence" value="ECO:0007669"/>
    <property type="project" value="TreeGrafter"/>
</dbReference>
<dbReference type="InterPro" id="IPR057047">
    <property type="entry name" value="PARP14_KH_5"/>
</dbReference>
<dbReference type="GO" id="GO:0070212">
    <property type="term" value="P:protein poly-ADP-ribosylation"/>
    <property type="evidence" value="ECO:0007669"/>
    <property type="project" value="TreeGrafter"/>
</dbReference>
<keyword evidence="3" id="KW-0808">Transferase</keyword>
<dbReference type="GeneTree" id="ENSGT00940000165390"/>
<dbReference type="Pfam" id="PF23253">
    <property type="entry name" value="KH_PARP14_6"/>
    <property type="match status" value="1"/>
</dbReference>
<dbReference type="GO" id="GO:0010629">
    <property type="term" value="P:negative regulation of gene expression"/>
    <property type="evidence" value="ECO:0007669"/>
    <property type="project" value="TreeGrafter"/>
</dbReference>
<dbReference type="InterPro" id="IPR037197">
    <property type="entry name" value="WWE_dom_sf"/>
</dbReference>
<keyword evidence="5" id="KW-0539">Nucleus</keyword>
<dbReference type="InterPro" id="IPR057050">
    <property type="entry name" value="RRM_PARP14_2"/>
</dbReference>
<name>A0A3Q1ECK2_9TELE</name>